<feature type="transmembrane region" description="Helical" evidence="1">
    <location>
        <begin position="35"/>
        <end position="54"/>
    </location>
</feature>
<proteinExistence type="predicted"/>
<dbReference type="AlphaFoldDB" id="A0A2U0SDW2"/>
<dbReference type="Gene3D" id="1.20.120.1220">
    <property type="match status" value="1"/>
</dbReference>
<reference evidence="3 4" key="1">
    <citation type="submission" date="2018-05" db="EMBL/GenBank/DDBJ databases">
        <title>Description of Sphingomonas pokkalii sp nov, isolated from the rhizosphere of saline tolerant pokkali rice and its draft genome analysis.</title>
        <authorList>
            <person name="Menon R."/>
            <person name="Kumari S."/>
            <person name="Rameshkumar N."/>
        </authorList>
    </citation>
    <scope>NUCLEOTIDE SEQUENCE [LARGE SCALE GENOMIC DNA]</scope>
    <source>
        <strain evidence="3 4">L3B27</strain>
    </source>
</reference>
<dbReference type="GO" id="GO:0016020">
    <property type="term" value="C:membrane"/>
    <property type="evidence" value="ECO:0007669"/>
    <property type="project" value="InterPro"/>
</dbReference>
<dbReference type="OrthoDB" id="5329005at2"/>
<evidence type="ECO:0000313" key="3">
    <source>
        <dbReference type="EMBL" id="PVX29572.1"/>
    </source>
</evidence>
<feature type="transmembrane region" description="Helical" evidence="1">
    <location>
        <begin position="61"/>
        <end position="81"/>
    </location>
</feature>
<dbReference type="RefSeq" id="WP_116469007.1">
    <property type="nucleotide sequence ID" value="NZ_QENQ01000001.1"/>
</dbReference>
<evidence type="ECO:0000256" key="1">
    <source>
        <dbReference type="SAM" id="Phobius"/>
    </source>
</evidence>
<protein>
    <submittedName>
        <fullName evidence="3">Peptidase</fullName>
    </submittedName>
</protein>
<dbReference type="Pfam" id="PF01478">
    <property type="entry name" value="Peptidase_A24"/>
    <property type="match status" value="1"/>
</dbReference>
<feature type="domain" description="Prepilin type IV endopeptidase peptidase" evidence="2">
    <location>
        <begin position="13"/>
        <end position="115"/>
    </location>
</feature>
<keyword evidence="1" id="KW-0472">Membrane</keyword>
<dbReference type="InterPro" id="IPR000045">
    <property type="entry name" value="Prepilin_IV_endopep_pep"/>
</dbReference>
<sequence length="157" mass="16501">MGAIFSAVLLGTLVLLLLAAGVQDVTTREIGNGRNAAIALLAPAWWWAQGLPLWPDIGIQIGCAAGAFALFAGAFALGQMGGGDVKLIGAVALWLPLLAMARMLVWMALLGGVLTVAMLIHARLRRRPPRSIEVPYGVAIVVATLIALREPILNRFG</sequence>
<evidence type="ECO:0000313" key="4">
    <source>
        <dbReference type="Proteomes" id="UP000245890"/>
    </source>
</evidence>
<keyword evidence="1" id="KW-0812">Transmembrane</keyword>
<feature type="transmembrane region" description="Helical" evidence="1">
    <location>
        <begin position="93"/>
        <end position="120"/>
    </location>
</feature>
<keyword evidence="1" id="KW-1133">Transmembrane helix</keyword>
<dbReference type="Proteomes" id="UP000245890">
    <property type="component" value="Unassembled WGS sequence"/>
</dbReference>
<comment type="caution">
    <text evidence="3">The sequence shown here is derived from an EMBL/GenBank/DDBJ whole genome shotgun (WGS) entry which is preliminary data.</text>
</comment>
<evidence type="ECO:0000259" key="2">
    <source>
        <dbReference type="Pfam" id="PF01478"/>
    </source>
</evidence>
<accession>A0A2U0SDW2</accession>
<organism evidence="3 4">
    <name type="scientific">Sphingomonas pokkalii</name>
    <dbReference type="NCBI Taxonomy" id="2175090"/>
    <lineage>
        <taxon>Bacteria</taxon>
        <taxon>Pseudomonadati</taxon>
        <taxon>Pseudomonadota</taxon>
        <taxon>Alphaproteobacteria</taxon>
        <taxon>Sphingomonadales</taxon>
        <taxon>Sphingomonadaceae</taxon>
        <taxon>Sphingomonas</taxon>
    </lineage>
</organism>
<name>A0A2U0SDW2_9SPHN</name>
<dbReference type="EMBL" id="QENQ01000001">
    <property type="protein sequence ID" value="PVX29572.1"/>
    <property type="molecule type" value="Genomic_DNA"/>
</dbReference>
<gene>
    <name evidence="3" type="ORF">DD559_09780</name>
</gene>
<dbReference type="GO" id="GO:0004190">
    <property type="term" value="F:aspartic-type endopeptidase activity"/>
    <property type="evidence" value="ECO:0007669"/>
    <property type="project" value="InterPro"/>
</dbReference>
<keyword evidence="4" id="KW-1185">Reference proteome</keyword>